<dbReference type="CDD" id="cd05327">
    <property type="entry name" value="retinol-DH_like_SDR_c_like"/>
    <property type="match status" value="1"/>
</dbReference>
<evidence type="ECO:0000256" key="1">
    <source>
        <dbReference type="ARBA" id="ARBA00023002"/>
    </source>
</evidence>
<name>E8UAA8_DEIML</name>
<dbReference type="STRING" id="709986.Deima_2359"/>
<dbReference type="SMR" id="E8UAA8"/>
<reference evidence="3 4" key="1">
    <citation type="journal article" date="2011" name="Stand. Genomic Sci.">
        <title>Complete genome sequence of Deinococcus maricopensis type strain (LB-34).</title>
        <authorList>
            <person name="Pukall R."/>
            <person name="Zeytun A."/>
            <person name="Lucas S."/>
            <person name="Lapidus A."/>
            <person name="Hammon N."/>
            <person name="Deshpande S."/>
            <person name="Nolan M."/>
            <person name="Cheng J.F."/>
            <person name="Pitluck S."/>
            <person name="Liolios K."/>
            <person name="Pagani I."/>
            <person name="Mikhailova N."/>
            <person name="Ivanova N."/>
            <person name="Mavromatis K."/>
            <person name="Pati A."/>
            <person name="Tapia R."/>
            <person name="Han C."/>
            <person name="Goodwin L."/>
            <person name="Chen A."/>
            <person name="Palaniappan K."/>
            <person name="Land M."/>
            <person name="Hauser L."/>
            <person name="Chang Y.J."/>
            <person name="Jeffries C.D."/>
            <person name="Brambilla E.M."/>
            <person name="Rohde M."/>
            <person name="Goker M."/>
            <person name="Detter J.C."/>
            <person name="Woyke T."/>
            <person name="Bristow J."/>
            <person name="Eisen J.A."/>
            <person name="Markowitz V."/>
            <person name="Hugenholtz P."/>
            <person name="Kyrpides N.C."/>
            <person name="Klenk H.P."/>
        </authorList>
    </citation>
    <scope>NUCLEOTIDE SEQUENCE [LARGE SCALE GENOMIC DNA]</scope>
    <source>
        <strain evidence="4">DSM 21211 / LMG 22137 / NRRL B-23946 / LB-34</strain>
    </source>
</reference>
<keyword evidence="1" id="KW-0560">Oxidoreductase</keyword>
<dbReference type="Gene3D" id="3.40.50.720">
    <property type="entry name" value="NAD(P)-binding Rossmann-like Domain"/>
    <property type="match status" value="1"/>
</dbReference>
<dbReference type="PANTHER" id="PTHR43157">
    <property type="entry name" value="PHOSPHATIDYLINOSITOL-GLYCAN BIOSYNTHESIS CLASS F PROTEIN-RELATED"/>
    <property type="match status" value="1"/>
</dbReference>
<proteinExistence type="inferred from homology"/>
<comment type="similarity">
    <text evidence="2">Belongs to the short-chain dehydrogenases/reductases (SDR) family.</text>
</comment>
<dbReference type="KEGG" id="dmr:Deima_2359"/>
<evidence type="ECO:0000313" key="4">
    <source>
        <dbReference type="Proteomes" id="UP000008635"/>
    </source>
</evidence>
<dbReference type="PRINTS" id="PR00081">
    <property type="entry name" value="GDHRDH"/>
</dbReference>
<dbReference type="EMBL" id="CP002454">
    <property type="protein sequence ID" value="ADV67997.1"/>
    <property type="molecule type" value="Genomic_DNA"/>
</dbReference>
<dbReference type="Proteomes" id="UP000008635">
    <property type="component" value="Chromosome"/>
</dbReference>
<dbReference type="AlphaFoldDB" id="E8UAA8"/>
<dbReference type="SUPFAM" id="SSF51735">
    <property type="entry name" value="NAD(P)-binding Rossmann-fold domains"/>
    <property type="match status" value="1"/>
</dbReference>
<evidence type="ECO:0000313" key="3">
    <source>
        <dbReference type="EMBL" id="ADV67997.1"/>
    </source>
</evidence>
<dbReference type="PRINTS" id="PR00080">
    <property type="entry name" value="SDRFAMILY"/>
</dbReference>
<dbReference type="GO" id="GO:0016491">
    <property type="term" value="F:oxidoreductase activity"/>
    <property type="evidence" value="ECO:0007669"/>
    <property type="project" value="UniProtKB-KW"/>
</dbReference>
<reference evidence="4" key="2">
    <citation type="submission" date="2011-01" db="EMBL/GenBank/DDBJ databases">
        <title>The complete genome of Deinococcus maricopensis DSM 21211.</title>
        <authorList>
            <consortium name="US DOE Joint Genome Institute (JGI-PGF)"/>
            <person name="Lucas S."/>
            <person name="Copeland A."/>
            <person name="Lapidus A."/>
            <person name="Goodwin L."/>
            <person name="Pitluck S."/>
            <person name="Kyrpides N."/>
            <person name="Mavromatis K."/>
            <person name="Pagani I."/>
            <person name="Ivanova N."/>
            <person name="Ovchinnikova G."/>
            <person name="Zeytun A."/>
            <person name="Detter J.C."/>
            <person name="Han C."/>
            <person name="Land M."/>
            <person name="Hauser L."/>
            <person name="Markowitz V."/>
            <person name="Cheng J.-F."/>
            <person name="Hugenholtz P."/>
            <person name="Woyke T."/>
            <person name="Wu D."/>
            <person name="Pukall R."/>
            <person name="Gehrich-Schroeter G."/>
            <person name="Brambilla E."/>
            <person name="Klenk H.-P."/>
            <person name="Eisen J.A."/>
        </authorList>
    </citation>
    <scope>NUCLEOTIDE SEQUENCE [LARGE SCALE GENOMIC DNA]</scope>
    <source>
        <strain evidence="4">DSM 21211 / LMG 22137 / NRRL B-23946 / LB-34</strain>
    </source>
</reference>
<accession>E8UAA8</accession>
<dbReference type="Pfam" id="PF00106">
    <property type="entry name" value="adh_short"/>
    <property type="match status" value="1"/>
</dbReference>
<gene>
    <name evidence="3" type="ordered locus">Deima_2359</name>
</gene>
<sequence length="286" mass="31334">MTTPDPSLHGQVALVTGATNGIGKVIARDLAARGARVYIVGRDADKTARVARDLQQATGGDVRTILGDLSVQADVRRVAREYRAAEPRLHILVNNAGAFYRARQETRDGIEMTFALNHLAYFLLTQELLPVLTATPGARIVNTSSMAHTMTRLRWHDPEFKLGYRGWSAYAQSKLANVLFTRELARRLRGTDVTVNAFHPGLVRSGFAHNNQGLTSALWGLLRPFSVTEEQGARTAVYLATSADVAGLSGLYFTNEHVAPVSAEALDDAAAERLWRLSETYVQPVH</sequence>
<organism evidence="3 4">
    <name type="scientific">Deinococcus maricopensis (strain DSM 21211 / LMG 22137 / NRRL B-23946 / LB-34)</name>
    <dbReference type="NCBI Taxonomy" id="709986"/>
    <lineage>
        <taxon>Bacteria</taxon>
        <taxon>Thermotogati</taxon>
        <taxon>Deinococcota</taxon>
        <taxon>Deinococci</taxon>
        <taxon>Deinococcales</taxon>
        <taxon>Deinococcaceae</taxon>
        <taxon>Deinococcus</taxon>
    </lineage>
</organism>
<dbReference type="RefSeq" id="WP_013557502.1">
    <property type="nucleotide sequence ID" value="NC_014958.1"/>
</dbReference>
<dbReference type="InterPro" id="IPR036291">
    <property type="entry name" value="NAD(P)-bd_dom_sf"/>
</dbReference>
<dbReference type="HOGENOM" id="CLU_010194_44_5_0"/>
<dbReference type="InterPro" id="IPR002347">
    <property type="entry name" value="SDR_fam"/>
</dbReference>
<evidence type="ECO:0000256" key="2">
    <source>
        <dbReference type="RuleBase" id="RU000363"/>
    </source>
</evidence>
<protein>
    <submittedName>
        <fullName evidence="3">Short-chain dehydrogenase/reductase SDR</fullName>
    </submittedName>
</protein>
<dbReference type="PANTHER" id="PTHR43157:SF31">
    <property type="entry name" value="PHOSPHATIDYLINOSITOL-GLYCAN BIOSYNTHESIS CLASS F PROTEIN"/>
    <property type="match status" value="1"/>
</dbReference>
<dbReference type="OrthoDB" id="9809821at2"/>
<keyword evidence="4" id="KW-1185">Reference proteome</keyword>
<dbReference type="eggNOG" id="COG1028">
    <property type="taxonomic scope" value="Bacteria"/>
</dbReference>